<dbReference type="PANTHER" id="PTHR32347">
    <property type="entry name" value="EFFLUX SYSTEM COMPONENT YKNX-RELATED"/>
    <property type="match status" value="1"/>
</dbReference>
<feature type="transmembrane region" description="Helical" evidence="5">
    <location>
        <begin position="202"/>
        <end position="226"/>
    </location>
</feature>
<evidence type="ECO:0000256" key="3">
    <source>
        <dbReference type="SAM" id="Coils"/>
    </source>
</evidence>
<evidence type="ECO:0000313" key="7">
    <source>
        <dbReference type="EMBL" id="NHK99611.1"/>
    </source>
</evidence>
<feature type="transmembrane region" description="Helical" evidence="5">
    <location>
        <begin position="238"/>
        <end position="260"/>
    </location>
</feature>
<feature type="transmembrane region" description="Helical" evidence="5">
    <location>
        <begin position="306"/>
        <end position="323"/>
    </location>
</feature>
<dbReference type="Pfam" id="PF25954">
    <property type="entry name" value="Beta-barrel_RND_2"/>
    <property type="match status" value="1"/>
</dbReference>
<dbReference type="Proteomes" id="UP000802098">
    <property type="component" value="Unassembled WGS sequence"/>
</dbReference>
<feature type="transmembrane region" description="Helical" evidence="5">
    <location>
        <begin position="428"/>
        <end position="445"/>
    </location>
</feature>
<dbReference type="PANTHER" id="PTHR32347:SF23">
    <property type="entry name" value="BLL5650 PROTEIN"/>
    <property type="match status" value="1"/>
</dbReference>
<sequence length="826" mass="91310">MSDSTKLVALPAYLPRRLQAFRIVRGDKTSYVLRDKLADRTYDVEQWQFFVLEVLPGCETAEKLLSVFADRFGREIGEHEVMAFFAQLADQKLLDDEAAKHPLLKPFTRQGYALEQGLIKPKSFEELAVKMASQAPRPGAPAAPAPGPTPGAPDELPEDAVLPAGVNEADSLDPRQSRQLFRFFPMQPVARALLPVVEPLKYAVYLLPLVALLALILVLRHIGTLWSDIGSLRSATTLAVHALFSLVTINLAVVVTQSLVAQKFRASLGDFGIGLRFGFFPRFMVPIRHTLQLSRRERMWMHAGPLLVRVLLFSLGVLIWYNARGRYEGLTNIGLGLTFLCAVNLLVEGGNPLVKGNGYHLLSAFVDEPQLRGKAYRAFLDRLRGGASTERGQMLLASFALASFVYAYLVVLLIVYVAGHFLIHELRLGGAALIVVVALGVFLAVRTTRRFKLITRAYERSQQFERWRKRALPSETAEQAQAEAPASRTWYYMKRALAVTLLLLLFLPYPYDAGGDFEIYPAARQVVTTDVAGIVEEVNFDGGEQVAKGQVIARVASTDLKAQLQTFDARIAAQRAVVADLKSRPRKEEVALAQSELEIARQRARFSGERVPRLERMHQERTISFEELDSARKEAEVDRRELAQREAALALVRAGTPPDRIAAEEATLQSLVQQRAEVEGRAGRTVMTMPFDGTILSLRLKDRLNSVLDKGAPFATVEANGSMTVEIDVPEGEIGHVKVGAPVRVRPNAFNDRTFEGRVERIDGNVSVKPAGRVVKVVAVVDNGGGALKSGMTGYAKVDAGTMPVWQAFSQAVVRFVNVQVWSWLP</sequence>
<feature type="region of interest" description="Disordered" evidence="4">
    <location>
        <begin position="135"/>
        <end position="159"/>
    </location>
</feature>
<dbReference type="SUPFAM" id="SSF111369">
    <property type="entry name" value="HlyD-like secretion proteins"/>
    <property type="match status" value="1"/>
</dbReference>
<keyword evidence="5" id="KW-1133">Transmembrane helix</keyword>
<accession>A0ABX0I1A2</accession>
<dbReference type="InterPro" id="IPR050465">
    <property type="entry name" value="UPF0194_transport"/>
</dbReference>
<gene>
    <name evidence="7" type="ORF">G7087_14585</name>
</gene>
<dbReference type="RefSeq" id="WP_009857601.1">
    <property type="nucleotide sequence ID" value="NZ_JAAOCD010000007.1"/>
</dbReference>
<evidence type="ECO:0000256" key="1">
    <source>
        <dbReference type="ARBA" id="ARBA00004196"/>
    </source>
</evidence>
<dbReference type="Gene3D" id="2.40.50.100">
    <property type="match status" value="1"/>
</dbReference>
<feature type="domain" description="CusB-like beta-barrel" evidence="6">
    <location>
        <begin position="725"/>
        <end position="799"/>
    </location>
</feature>
<keyword evidence="2 3" id="KW-0175">Coiled coil</keyword>
<comment type="subcellular location">
    <subcellularLocation>
        <location evidence="1">Cell envelope</location>
    </subcellularLocation>
</comment>
<name>A0ABX0I1A2_9BURK</name>
<dbReference type="InterPro" id="IPR058792">
    <property type="entry name" value="Beta-barrel_RND_2"/>
</dbReference>
<reference evidence="7 8" key="1">
    <citation type="submission" date="2020-03" db="EMBL/GenBank/DDBJ databases">
        <title>Rubrivivax benzoatilyticus JA2 (sequenced after 10 years sub-culturing).</title>
        <authorList>
            <person name="Gupta D."/>
            <person name="Chintalapati S."/>
            <person name="Chintalapati V.R."/>
        </authorList>
    </citation>
    <scope>NUCLEOTIDE SEQUENCE [LARGE SCALE GENOMIC DNA]</scope>
    <source>
        <strain evidence="7 8">JA2-Mal</strain>
    </source>
</reference>
<comment type="caution">
    <text evidence="7">The sequence shown here is derived from an EMBL/GenBank/DDBJ whole genome shotgun (WGS) entry which is preliminary data.</text>
</comment>
<feature type="compositionally biased region" description="Pro residues" evidence="4">
    <location>
        <begin position="138"/>
        <end position="151"/>
    </location>
</feature>
<feature type="coiled-coil region" evidence="3">
    <location>
        <begin position="625"/>
        <end position="681"/>
    </location>
</feature>
<evidence type="ECO:0000256" key="4">
    <source>
        <dbReference type="SAM" id="MobiDB-lite"/>
    </source>
</evidence>
<evidence type="ECO:0000256" key="2">
    <source>
        <dbReference type="ARBA" id="ARBA00023054"/>
    </source>
</evidence>
<evidence type="ECO:0000259" key="6">
    <source>
        <dbReference type="Pfam" id="PF25954"/>
    </source>
</evidence>
<feature type="transmembrane region" description="Helical" evidence="5">
    <location>
        <begin position="394"/>
        <end position="416"/>
    </location>
</feature>
<proteinExistence type="predicted"/>
<dbReference type="EMBL" id="JAAOCD010000007">
    <property type="protein sequence ID" value="NHK99611.1"/>
    <property type="molecule type" value="Genomic_DNA"/>
</dbReference>
<feature type="transmembrane region" description="Helical" evidence="5">
    <location>
        <begin position="492"/>
        <end position="511"/>
    </location>
</feature>
<keyword evidence="8" id="KW-1185">Reference proteome</keyword>
<keyword evidence="5" id="KW-0812">Transmembrane</keyword>
<evidence type="ECO:0000313" key="8">
    <source>
        <dbReference type="Proteomes" id="UP000802098"/>
    </source>
</evidence>
<organism evidence="7 8">
    <name type="scientific">Rubrivivax benzoatilyticus</name>
    <dbReference type="NCBI Taxonomy" id="316997"/>
    <lineage>
        <taxon>Bacteria</taxon>
        <taxon>Pseudomonadati</taxon>
        <taxon>Pseudomonadota</taxon>
        <taxon>Betaproteobacteria</taxon>
        <taxon>Burkholderiales</taxon>
        <taxon>Sphaerotilaceae</taxon>
        <taxon>Rubrivivax</taxon>
    </lineage>
</organism>
<protein>
    <submittedName>
        <fullName evidence="7">HlyD family efflux transporter periplasmic adaptor subunit</fullName>
    </submittedName>
</protein>
<evidence type="ECO:0000256" key="5">
    <source>
        <dbReference type="SAM" id="Phobius"/>
    </source>
</evidence>
<dbReference type="Gene3D" id="2.40.30.170">
    <property type="match status" value="1"/>
</dbReference>
<keyword evidence="5" id="KW-0472">Membrane</keyword>